<dbReference type="CDD" id="cd00009">
    <property type="entry name" value="AAA"/>
    <property type="match status" value="1"/>
</dbReference>
<comment type="similarity">
    <text evidence="7">Belongs to the ClpA/ClpB family.</text>
</comment>
<dbReference type="CDD" id="cd19499">
    <property type="entry name" value="RecA-like_ClpB_Hsp104-like"/>
    <property type="match status" value="1"/>
</dbReference>
<dbReference type="InterPro" id="IPR003959">
    <property type="entry name" value="ATPase_AAA_core"/>
</dbReference>
<organism evidence="11 12">
    <name type="scientific">Secundilactobacillus pentosiphilus</name>
    <dbReference type="NCBI Taxonomy" id="1714682"/>
    <lineage>
        <taxon>Bacteria</taxon>
        <taxon>Bacillati</taxon>
        <taxon>Bacillota</taxon>
        <taxon>Bacilli</taxon>
        <taxon>Lactobacillales</taxon>
        <taxon>Lactobacillaceae</taxon>
        <taxon>Secundilactobacillus</taxon>
    </lineage>
</organism>
<dbReference type="FunFam" id="3.40.50.300:FF:000010">
    <property type="entry name" value="Chaperone clpB 1, putative"/>
    <property type="match status" value="1"/>
</dbReference>
<comment type="function">
    <text evidence="5">Part of a stress-induced multi-chaperone system, it is involved in the recovery of the cell from heat-induced damage, in cooperation with DnaK, DnaJ and GrpE. Acts before DnaK, in the processing of protein aggregates. Protein binding stimulates the ATPase activity; ATP hydrolysis unfolds the denatured protein aggregates, which probably helps expose new hydrophobic binding sites on the surface of ClpB-bound aggregates, contributing to the solubilization and refolding of denatured protein aggregates by DnaK.</text>
</comment>
<dbReference type="Gene3D" id="4.10.860.10">
    <property type="entry name" value="UVR domain"/>
    <property type="match status" value="1"/>
</dbReference>
<dbReference type="PRINTS" id="PR00300">
    <property type="entry name" value="CLPPROTEASEA"/>
</dbReference>
<dbReference type="GO" id="GO:0008233">
    <property type="term" value="F:peptidase activity"/>
    <property type="evidence" value="ECO:0007669"/>
    <property type="project" value="UniProtKB-KW"/>
</dbReference>
<keyword evidence="11" id="KW-0378">Hydrolase</keyword>
<dbReference type="GO" id="GO:0016887">
    <property type="term" value="F:ATP hydrolysis activity"/>
    <property type="evidence" value="ECO:0007669"/>
    <property type="project" value="InterPro"/>
</dbReference>
<dbReference type="InterPro" id="IPR036628">
    <property type="entry name" value="Clp_N_dom_sf"/>
</dbReference>
<name>A0A1Z5ITJ4_9LACO</name>
<dbReference type="Proteomes" id="UP000198414">
    <property type="component" value="Unassembled WGS sequence"/>
</dbReference>
<dbReference type="PROSITE" id="PS00871">
    <property type="entry name" value="CLPAB_2"/>
    <property type="match status" value="1"/>
</dbReference>
<dbReference type="PROSITE" id="PS50151">
    <property type="entry name" value="UVR"/>
    <property type="match status" value="1"/>
</dbReference>
<dbReference type="SUPFAM" id="SSF81923">
    <property type="entry name" value="Double Clp-N motif"/>
    <property type="match status" value="1"/>
</dbReference>
<gene>
    <name evidence="11" type="primary">clpA_1</name>
    <name evidence="11" type="ORF">IWT25_00386</name>
</gene>
<comment type="caution">
    <text evidence="11">The sequence shown here is derived from an EMBL/GenBank/DDBJ whole genome shotgun (WGS) entry which is preliminary data.</text>
</comment>
<dbReference type="Gene3D" id="1.10.1780.10">
    <property type="entry name" value="Clp, N-terminal domain"/>
    <property type="match status" value="1"/>
</dbReference>
<dbReference type="GO" id="GO:0005737">
    <property type="term" value="C:cytoplasm"/>
    <property type="evidence" value="ECO:0007669"/>
    <property type="project" value="TreeGrafter"/>
</dbReference>
<evidence type="ECO:0000256" key="7">
    <source>
        <dbReference type="RuleBase" id="RU004432"/>
    </source>
</evidence>
<keyword evidence="3 7" id="KW-0067">ATP-binding</keyword>
<dbReference type="Pfam" id="PF07724">
    <property type="entry name" value="AAA_2"/>
    <property type="match status" value="1"/>
</dbReference>
<dbReference type="FunFam" id="3.40.50.300:FF:000025">
    <property type="entry name" value="ATP-dependent Clp protease subunit"/>
    <property type="match status" value="1"/>
</dbReference>
<evidence type="ECO:0000259" key="9">
    <source>
        <dbReference type="PROSITE" id="PS50151"/>
    </source>
</evidence>
<dbReference type="PANTHER" id="PTHR11638">
    <property type="entry name" value="ATP-DEPENDENT CLP PROTEASE"/>
    <property type="match status" value="1"/>
</dbReference>
<dbReference type="Pfam" id="PF02861">
    <property type="entry name" value="Clp_N"/>
    <property type="match status" value="1"/>
</dbReference>
<reference evidence="11 12" key="1">
    <citation type="submission" date="2015-11" db="EMBL/GenBank/DDBJ databases">
        <title>Draft genome sequences of new species of the genus Lactobacillus isolated from orchardgrass silage.</title>
        <authorList>
            <person name="Tohno M."/>
            <person name="Tanizawa Y."/>
            <person name="Arita M."/>
        </authorList>
    </citation>
    <scope>NUCLEOTIDE SEQUENCE [LARGE SCALE GENOMIC DNA]</scope>
    <source>
        <strain evidence="11 12">IWT25</strain>
    </source>
</reference>
<dbReference type="InterPro" id="IPR001270">
    <property type="entry name" value="ClpA/B"/>
</dbReference>
<evidence type="ECO:0000256" key="3">
    <source>
        <dbReference type="ARBA" id="ARBA00022840"/>
    </source>
</evidence>
<evidence type="ECO:0000256" key="5">
    <source>
        <dbReference type="ARBA" id="ARBA00025613"/>
    </source>
</evidence>
<feature type="region of interest" description="Disordered" evidence="8">
    <location>
        <begin position="151"/>
        <end position="171"/>
    </location>
</feature>
<evidence type="ECO:0000259" key="10">
    <source>
        <dbReference type="PROSITE" id="PS51903"/>
    </source>
</evidence>
<feature type="domain" description="Clp R" evidence="10">
    <location>
        <begin position="1"/>
        <end position="147"/>
    </location>
</feature>
<evidence type="ECO:0000313" key="11">
    <source>
        <dbReference type="EMBL" id="GAX05083.1"/>
    </source>
</evidence>
<dbReference type="Gene3D" id="1.10.8.60">
    <property type="match status" value="2"/>
</dbReference>
<protein>
    <submittedName>
        <fullName evidence="11">ATP-dependent Clp protease ATP-binding protein</fullName>
    </submittedName>
</protein>
<dbReference type="EMBL" id="BCMI01000003">
    <property type="protein sequence ID" value="GAX05083.1"/>
    <property type="molecule type" value="Genomic_DNA"/>
</dbReference>
<evidence type="ECO:0000256" key="4">
    <source>
        <dbReference type="ARBA" id="ARBA00023186"/>
    </source>
</evidence>
<dbReference type="SUPFAM" id="SSF52540">
    <property type="entry name" value="P-loop containing nucleoside triphosphate hydrolases"/>
    <property type="match status" value="2"/>
</dbReference>
<keyword evidence="11" id="KW-0645">Protease</keyword>
<dbReference type="GO" id="GO:0005524">
    <property type="term" value="F:ATP binding"/>
    <property type="evidence" value="ECO:0007669"/>
    <property type="project" value="UniProtKB-KW"/>
</dbReference>
<dbReference type="PROSITE" id="PS00870">
    <property type="entry name" value="CLPAB_1"/>
    <property type="match status" value="1"/>
</dbReference>
<dbReference type="Pfam" id="PF10431">
    <property type="entry name" value="ClpB_D2-small"/>
    <property type="match status" value="1"/>
</dbReference>
<evidence type="ECO:0000256" key="2">
    <source>
        <dbReference type="ARBA" id="ARBA00022741"/>
    </source>
</evidence>
<dbReference type="InterPro" id="IPR004176">
    <property type="entry name" value="Clp_R_N"/>
</dbReference>
<dbReference type="PROSITE" id="PS51903">
    <property type="entry name" value="CLP_R"/>
    <property type="match status" value="1"/>
</dbReference>
<dbReference type="OrthoDB" id="9803641at2"/>
<keyword evidence="1 6" id="KW-0677">Repeat</keyword>
<dbReference type="GO" id="GO:0034605">
    <property type="term" value="P:cellular response to heat"/>
    <property type="evidence" value="ECO:0007669"/>
    <property type="project" value="TreeGrafter"/>
</dbReference>
<evidence type="ECO:0000256" key="8">
    <source>
        <dbReference type="SAM" id="MobiDB-lite"/>
    </source>
</evidence>
<dbReference type="SMART" id="SM00382">
    <property type="entry name" value="AAA"/>
    <property type="match status" value="2"/>
</dbReference>
<dbReference type="Pfam" id="PF17871">
    <property type="entry name" value="AAA_lid_9"/>
    <property type="match status" value="1"/>
</dbReference>
<dbReference type="SMART" id="SM01086">
    <property type="entry name" value="ClpB_D2-small"/>
    <property type="match status" value="1"/>
</dbReference>
<dbReference type="InterPro" id="IPR050130">
    <property type="entry name" value="ClpA_ClpB"/>
</dbReference>
<dbReference type="AlphaFoldDB" id="A0A1Z5ITJ4"/>
<dbReference type="RefSeq" id="WP_089120470.1">
    <property type="nucleotide sequence ID" value="NZ_BCMI01000003.1"/>
</dbReference>
<dbReference type="InterPro" id="IPR003593">
    <property type="entry name" value="AAA+_ATPase"/>
</dbReference>
<accession>A0A1Z5ITJ4</accession>
<dbReference type="GO" id="GO:0006508">
    <property type="term" value="P:proteolysis"/>
    <property type="evidence" value="ECO:0007669"/>
    <property type="project" value="UniProtKB-KW"/>
</dbReference>
<dbReference type="InterPro" id="IPR001943">
    <property type="entry name" value="UVR_dom"/>
</dbReference>
<evidence type="ECO:0000256" key="1">
    <source>
        <dbReference type="ARBA" id="ARBA00022737"/>
    </source>
</evidence>
<dbReference type="PANTHER" id="PTHR11638:SF18">
    <property type="entry name" value="HEAT SHOCK PROTEIN 104"/>
    <property type="match status" value="1"/>
</dbReference>
<proteinExistence type="inferred from homology"/>
<evidence type="ECO:0000313" key="12">
    <source>
        <dbReference type="Proteomes" id="UP000198414"/>
    </source>
</evidence>
<sequence>MDNLFTPSAKSVLALAQEQAKYFKHQAVGTEHLLLALTIEKNGIANKVLQQFSISEDDVREEIERFTGYGTLTNVDKDTYLPYSPKAKDILSVAGEEAKRIGATKIGTEHLLLALLSDETILSSRILMNLNIDLAQARKVILRKLGVSETQDKRRNQHGRKQQGGTPTLDSLARDLTQLARDDRMDPTVGRNNEVRRVIQVLSRRTKNNPVLIGEPGVGKTAIAEGLAQRIVKGDVPEDMQNKRLMALDMGSLVAGTKYRGEFEDRLKKVIEEIYNDGEVILFIDELHTLIGAGGAEGAIDASNILKPALARGELQTIGATTLDEYQKYIESDAALERRFATVQVNEPTEKETIEILKGLRPRYEAHHKANITDEALEQAVKLSTRYITERYLPDKAIDLMDEAAAKVRVSQMDKPNNQTKQEVKLSDLSDQREAAILDQRFEEAAKIREQEIALKEKLDKKAEKRADSDEKYGLNVRGEDVAQVVSEWTGVPTTQLNRTEQERLVNLESILHKRVVGQEEAVSAVSRAIRRARSGLKDPNRPIGSFMFLGPTGVGKTELAKALAEAMFGSEDNMIRVDMSEYMEKYSTSRLIGSAPGYVGYDEGGQLTEKVRQKPYSVVLFDEVEKAHPDVFNLLLQVLDDGYLTDSKGRKVDFRNTILIMTSNLGATRLRDEKTVGFAAKDKSSDYSAMADTIRQTLKQSFRPEFLNRIDEVVIFHSLQKKELHQIVKLMAKTVIDRVKAQDIDIKVTPAAIDVIADAGFDPEYGARPIRRALQTKVEDRLSEAMLSGEIQAGNTVTLGASHGKITLNVKQAEKTEKKTASETVGSK</sequence>
<evidence type="ECO:0000256" key="6">
    <source>
        <dbReference type="PROSITE-ProRule" id="PRU01251"/>
    </source>
</evidence>
<dbReference type="Gene3D" id="3.40.50.300">
    <property type="entry name" value="P-loop containing nucleotide triphosphate hydrolases"/>
    <property type="match status" value="2"/>
</dbReference>
<dbReference type="InterPro" id="IPR041546">
    <property type="entry name" value="ClpA/ClpB_AAA_lid"/>
</dbReference>
<dbReference type="Pfam" id="PF00004">
    <property type="entry name" value="AAA"/>
    <property type="match status" value="1"/>
</dbReference>
<dbReference type="InterPro" id="IPR019489">
    <property type="entry name" value="Clp_ATPase_C"/>
</dbReference>
<dbReference type="InterPro" id="IPR028299">
    <property type="entry name" value="ClpA/B_CS2"/>
</dbReference>
<keyword evidence="4 7" id="KW-0143">Chaperone</keyword>
<keyword evidence="2 7" id="KW-0547">Nucleotide-binding</keyword>
<dbReference type="InterPro" id="IPR027417">
    <property type="entry name" value="P-loop_NTPase"/>
</dbReference>
<dbReference type="InterPro" id="IPR018368">
    <property type="entry name" value="ClpA/B_CS1"/>
</dbReference>
<feature type="domain" description="UVR" evidence="9">
    <location>
        <begin position="423"/>
        <end position="458"/>
    </location>
</feature>